<dbReference type="EMBL" id="AMPO01000014">
    <property type="protein sequence ID" value="EKF84692.1"/>
    <property type="molecule type" value="Genomic_DNA"/>
</dbReference>
<dbReference type="RefSeq" id="WP_004032029.1">
    <property type="nucleotide sequence ID" value="NZ_AMPO01000014.1"/>
</dbReference>
<accession>K2R0I2</accession>
<dbReference type="GO" id="GO:0043805">
    <property type="term" value="F:indolepyruvate ferredoxin oxidoreductase activity"/>
    <property type="evidence" value="ECO:0007669"/>
    <property type="project" value="UniProtKB-EC"/>
</dbReference>
<evidence type="ECO:0000256" key="2">
    <source>
        <dbReference type="ARBA" id="ARBA00011238"/>
    </source>
</evidence>
<dbReference type="OrthoDB" id="53326at2157"/>
<proteinExistence type="predicted"/>
<dbReference type="InterPro" id="IPR017719">
    <property type="entry name" value="Indolepyruvate_Fd_OxRdtase_bsu"/>
</dbReference>
<gene>
    <name evidence="7" type="ORF">A994_12473</name>
</gene>
<dbReference type="PATRIC" id="fig|1204725.3.peg.2505"/>
<evidence type="ECO:0000313" key="7">
    <source>
        <dbReference type="EMBL" id="EKF84692.1"/>
    </source>
</evidence>
<dbReference type="EC" id="1.2.7.8" evidence="5"/>
<organism evidence="7 8">
    <name type="scientific">Methanobacterium formicicum (strain DSM 3637 / PP1)</name>
    <dbReference type="NCBI Taxonomy" id="1204725"/>
    <lineage>
        <taxon>Archaea</taxon>
        <taxon>Methanobacteriati</taxon>
        <taxon>Methanobacteriota</taxon>
        <taxon>Methanomada group</taxon>
        <taxon>Methanobacteria</taxon>
        <taxon>Methanobacteriales</taxon>
        <taxon>Methanobacteriaceae</taxon>
        <taxon>Methanobacterium</taxon>
    </lineage>
</organism>
<comment type="caution">
    <text evidence="7">The sequence shown here is derived from an EMBL/GenBank/DDBJ whole genome shotgun (WGS) entry which is preliminary data.</text>
</comment>
<comment type="catalytic activity">
    <reaction evidence="4">
        <text>indole-3-pyruvate + 2 oxidized [2Fe-2S]-[ferredoxin] + CoA = (indol-3-yl)acetyl-CoA + 2 reduced [2Fe-2S]-[ferredoxin] + CO2 + H(+)</text>
        <dbReference type="Rhea" id="RHEA:12645"/>
        <dbReference type="Rhea" id="RHEA-COMP:10000"/>
        <dbReference type="Rhea" id="RHEA-COMP:10001"/>
        <dbReference type="ChEBI" id="CHEBI:15378"/>
        <dbReference type="ChEBI" id="CHEBI:16526"/>
        <dbReference type="ChEBI" id="CHEBI:17640"/>
        <dbReference type="ChEBI" id="CHEBI:33737"/>
        <dbReference type="ChEBI" id="CHEBI:33738"/>
        <dbReference type="ChEBI" id="CHEBI:57271"/>
        <dbReference type="ChEBI" id="CHEBI:57287"/>
        <dbReference type="EC" id="1.2.7.8"/>
    </reaction>
</comment>
<protein>
    <recommendedName>
        <fullName evidence="5">Indolepyruvate ferredoxin oxidoreductase subunit beta</fullName>
        <ecNumber evidence="5">1.2.7.8</ecNumber>
    </recommendedName>
</protein>
<dbReference type="NCBIfam" id="TIGR03334">
    <property type="entry name" value="IOR_beta"/>
    <property type="match status" value="1"/>
</dbReference>
<evidence type="ECO:0000256" key="4">
    <source>
        <dbReference type="ARBA" id="ARBA00048332"/>
    </source>
</evidence>
<evidence type="ECO:0000313" key="8">
    <source>
        <dbReference type="Proteomes" id="UP000007360"/>
    </source>
</evidence>
<dbReference type="NCBIfam" id="NF005323">
    <property type="entry name" value="PRK06853.1-3"/>
    <property type="match status" value="1"/>
</dbReference>
<evidence type="ECO:0000256" key="3">
    <source>
        <dbReference type="ARBA" id="ARBA00023002"/>
    </source>
</evidence>
<evidence type="ECO:0000256" key="5">
    <source>
        <dbReference type="NCBIfam" id="TIGR03334"/>
    </source>
</evidence>
<dbReference type="InterPro" id="IPR002869">
    <property type="entry name" value="Pyrv_flavodox_OxRed_cen"/>
</dbReference>
<dbReference type="Pfam" id="PF01558">
    <property type="entry name" value="POR"/>
    <property type="match status" value="1"/>
</dbReference>
<keyword evidence="8" id="KW-1185">Reference proteome</keyword>
<dbReference type="Proteomes" id="UP000007360">
    <property type="component" value="Unassembled WGS sequence"/>
</dbReference>
<name>K2R0I2_METFP</name>
<reference evidence="7 8" key="1">
    <citation type="journal article" date="2012" name="J. Bacteriol.">
        <title>Draft genome sequence of Methanobacterium formicicum DSM 3637, an archaebacterium isolated from the methane producer amoeba Pelomyxa palustris.</title>
        <authorList>
            <person name="Gutierrez G."/>
        </authorList>
    </citation>
    <scope>NUCLEOTIDE SEQUENCE [LARGE SCALE GENOMIC DNA]</scope>
    <source>
        <strain evidence="8">DSM 3637 / PP1</strain>
    </source>
</reference>
<dbReference type="Gene3D" id="3.40.920.10">
    <property type="entry name" value="Pyruvate-ferredoxin oxidoreductase, PFOR, domain III"/>
    <property type="match status" value="1"/>
</dbReference>
<dbReference type="SUPFAM" id="SSF53323">
    <property type="entry name" value="Pyruvate-ferredoxin oxidoreductase, PFOR, domain III"/>
    <property type="match status" value="1"/>
</dbReference>
<evidence type="ECO:0000259" key="6">
    <source>
        <dbReference type="Pfam" id="PF01558"/>
    </source>
</evidence>
<dbReference type="PANTHER" id="PTHR43854:SF1">
    <property type="entry name" value="INDOLEPYRUVATE OXIDOREDUCTASE SUBUNIT IORB"/>
    <property type="match status" value="1"/>
</dbReference>
<evidence type="ECO:0000256" key="1">
    <source>
        <dbReference type="ARBA" id="ARBA00002995"/>
    </source>
</evidence>
<feature type="domain" description="Pyruvate/ketoisovalerate oxidoreductase catalytic" evidence="6">
    <location>
        <begin position="12"/>
        <end position="191"/>
    </location>
</feature>
<dbReference type="InterPro" id="IPR052198">
    <property type="entry name" value="IorB_Oxidoreductase"/>
</dbReference>
<comment type="function">
    <text evidence="1">Catalyzes the ferredoxin-dependent oxidative decarboxylation of arylpyruvates.</text>
</comment>
<sequence length="202" mass="21688">MNPYNIYISGVGGQGIIKTSVIMGEAAMKSDLSVVVGEIHGMSQRGGVVSTQMKIGDSRSPIIEEGKADLLLAFEPLEALRAVNMINKESYVVTNTSSIYPFNIRQSEHPYPELSILLDELGDHAKKVIALDADGIAKDAGHILAVNMVMLGAAAAVPGFPVDKQIIIESMKNNLPEKSIPINLKAFEEGFRVCSSNIYAEG</sequence>
<dbReference type="AlphaFoldDB" id="K2R0I2"/>
<keyword evidence="3 7" id="KW-0560">Oxidoreductase</keyword>
<dbReference type="InterPro" id="IPR019752">
    <property type="entry name" value="Pyrv/ketoisovalerate_OxRed_cat"/>
</dbReference>
<comment type="subunit">
    <text evidence="2">Heterodimer of the IorA and IorB subunits.</text>
</comment>
<dbReference type="PANTHER" id="PTHR43854">
    <property type="entry name" value="INDOLEPYRUVATE OXIDOREDUCTASE SUBUNIT IORB"/>
    <property type="match status" value="1"/>
</dbReference>